<evidence type="ECO:0000313" key="2">
    <source>
        <dbReference type="EMBL" id="HAF0292515.1"/>
    </source>
</evidence>
<organism evidence="2">
    <name type="scientific">Salmonella enterica subsp. enterica serovar Typhimurium var. 5-</name>
    <dbReference type="NCBI Taxonomy" id="1620419"/>
    <lineage>
        <taxon>Bacteria</taxon>
        <taxon>Pseudomonadati</taxon>
        <taxon>Pseudomonadota</taxon>
        <taxon>Gammaproteobacteria</taxon>
        <taxon>Enterobacterales</taxon>
        <taxon>Enterobacteriaceae</taxon>
        <taxon>Salmonella</taxon>
    </lineage>
</organism>
<sequence length="178" mass="20843">MLYLLYGLAVTGYFSFRLYEWYQIPEKEGLLLLIFGLIHGLTMLKRSKSKRFNPVWFAGHLMQIAGLYYFVKNGNGADVQSMILAVILVVIGLKVSADSYILWLPLIAKYFRKYEVASFFELSEKLRIHDQTTCVKLIDYYLIQGKLDYIESKNGDDIFHWNEPIEYEQGAIYHEVKF</sequence>
<reference evidence="2" key="2">
    <citation type="submission" date="2018-07" db="EMBL/GenBank/DDBJ databases">
        <authorList>
            <consortium name="NCBI Pathogen Detection Project"/>
        </authorList>
    </citation>
    <scope>NUCLEOTIDE SEQUENCE</scope>
    <source>
        <strain evidence="2">N26921</strain>
    </source>
</reference>
<proteinExistence type="predicted"/>
<accession>A0A740Q4D0</accession>
<reference evidence="2" key="1">
    <citation type="journal article" date="2018" name="Genome Biol.">
        <title>SKESA: strategic k-mer extension for scrupulous assemblies.</title>
        <authorList>
            <person name="Souvorov A."/>
            <person name="Agarwala R."/>
            <person name="Lipman D.J."/>
        </authorList>
    </citation>
    <scope>NUCLEOTIDE SEQUENCE</scope>
    <source>
        <strain evidence="2">N26921</strain>
    </source>
</reference>
<gene>
    <name evidence="2" type="ORF">G9C53_004905</name>
</gene>
<protein>
    <submittedName>
        <fullName evidence="2">Uncharacterized protein</fullName>
    </submittedName>
</protein>
<keyword evidence="1" id="KW-0472">Membrane</keyword>
<name>A0A740Q4D0_SALTM</name>
<keyword evidence="1" id="KW-0812">Transmembrane</keyword>
<dbReference type="AlphaFoldDB" id="A0A740Q4D0"/>
<evidence type="ECO:0000256" key="1">
    <source>
        <dbReference type="SAM" id="Phobius"/>
    </source>
</evidence>
<comment type="caution">
    <text evidence="2">The sequence shown here is derived from an EMBL/GenBank/DDBJ whole genome shotgun (WGS) entry which is preliminary data.</text>
</comment>
<keyword evidence="1" id="KW-1133">Transmembrane helix</keyword>
<dbReference type="EMBL" id="DAATVL010000056">
    <property type="protein sequence ID" value="HAF0292515.1"/>
    <property type="molecule type" value="Genomic_DNA"/>
</dbReference>
<feature type="transmembrane region" description="Helical" evidence="1">
    <location>
        <begin position="52"/>
        <end position="71"/>
    </location>
</feature>
<feature type="transmembrane region" description="Helical" evidence="1">
    <location>
        <begin position="83"/>
        <end position="103"/>
    </location>
</feature>